<sequence>MVLRSLQPRIARHVVGAPFTDFGSLVMALYDVEDGISRGLWTDSSPSDIKGKKPFATGTLPALIRHILPLAYLTMPQGIERPPVSYTATGQPCLLHSSLRGPHLHTLPRAQQTLPFCFEDAETVSQIGMPLSQALRKLTEAGLLTTLTPRPPPQPIPPQFRMDLHCAYHQGPGHETDRCTALRHAIQDLIDQGLSLMIDDHIHMLSDDDSDPEPIMPDVIYETSGVTLGPRMPAPFRLVPEAASVQAATAPYVDDSQTLDIQYVLRGGRVMRQPPPAAAARPLGGTSSQEEVRAEDDEILRQLQSTQARISIWSLLASSSTHRDALTRALSQIRVDTTTTPEGLIHMMTAGRATCIVFSDDDLPPEGSGHTRPLYISVGCSGRRVPSVLLDNGSALNVCPLATAIALGYAPSDFGPSTQTVRAYDST</sequence>
<name>A0A438IC21_VITVI</name>
<accession>A0A438IC21</accession>
<organism evidence="2 3">
    <name type="scientific">Vitis vinifera</name>
    <name type="common">Grape</name>
    <dbReference type="NCBI Taxonomy" id="29760"/>
    <lineage>
        <taxon>Eukaryota</taxon>
        <taxon>Viridiplantae</taxon>
        <taxon>Streptophyta</taxon>
        <taxon>Embryophyta</taxon>
        <taxon>Tracheophyta</taxon>
        <taxon>Spermatophyta</taxon>
        <taxon>Magnoliopsida</taxon>
        <taxon>eudicotyledons</taxon>
        <taxon>Gunneridae</taxon>
        <taxon>Pentapetalae</taxon>
        <taxon>rosids</taxon>
        <taxon>Vitales</taxon>
        <taxon>Vitaceae</taxon>
        <taxon>Viteae</taxon>
        <taxon>Vitis</taxon>
    </lineage>
</organism>
<proteinExistence type="predicted"/>
<dbReference type="AlphaFoldDB" id="A0A438IC21"/>
<evidence type="ECO:0000313" key="3">
    <source>
        <dbReference type="Proteomes" id="UP000288805"/>
    </source>
</evidence>
<reference evidence="2 3" key="1">
    <citation type="journal article" date="2018" name="PLoS Genet.">
        <title>Population sequencing reveals clonal diversity and ancestral inbreeding in the grapevine cultivar Chardonnay.</title>
        <authorList>
            <person name="Roach M.J."/>
            <person name="Johnson D.L."/>
            <person name="Bohlmann J."/>
            <person name="van Vuuren H.J."/>
            <person name="Jones S.J."/>
            <person name="Pretorius I.S."/>
            <person name="Schmidt S.A."/>
            <person name="Borneman A.R."/>
        </authorList>
    </citation>
    <scope>NUCLEOTIDE SEQUENCE [LARGE SCALE GENOMIC DNA]</scope>
    <source>
        <strain evidence="3">cv. Chardonnay</strain>
        <tissue evidence="2">Leaf</tissue>
    </source>
</reference>
<evidence type="ECO:0000313" key="2">
    <source>
        <dbReference type="EMBL" id="RVW94268.1"/>
    </source>
</evidence>
<dbReference type="Proteomes" id="UP000288805">
    <property type="component" value="Unassembled WGS sequence"/>
</dbReference>
<protein>
    <submittedName>
        <fullName evidence="2">Uncharacterized protein</fullName>
    </submittedName>
</protein>
<feature type="region of interest" description="Disordered" evidence="1">
    <location>
        <begin position="273"/>
        <end position="294"/>
    </location>
</feature>
<dbReference type="EMBL" id="QGNW01000123">
    <property type="protein sequence ID" value="RVW94268.1"/>
    <property type="molecule type" value="Genomic_DNA"/>
</dbReference>
<evidence type="ECO:0000256" key="1">
    <source>
        <dbReference type="SAM" id="MobiDB-lite"/>
    </source>
</evidence>
<dbReference type="PANTHER" id="PTHR32108:SF9">
    <property type="entry name" value="REVERSE TRANSCRIPTASE RNASE H-LIKE DOMAIN-CONTAINING PROTEIN"/>
    <property type="match status" value="1"/>
</dbReference>
<gene>
    <name evidence="2" type="ORF">CK203_034759</name>
</gene>
<comment type="caution">
    <text evidence="2">The sequence shown here is derived from an EMBL/GenBank/DDBJ whole genome shotgun (WGS) entry which is preliminary data.</text>
</comment>
<dbReference type="PANTHER" id="PTHR32108">
    <property type="entry name" value="DNA-DIRECTED RNA POLYMERASE SUBUNIT ALPHA"/>
    <property type="match status" value="1"/>
</dbReference>